<feature type="transmembrane region" description="Helical" evidence="1">
    <location>
        <begin position="110"/>
        <end position="131"/>
    </location>
</feature>
<name>A0A3P3Y5X8_PLABS</name>
<accession>A0A3P3Y5X8</accession>
<keyword evidence="1" id="KW-1133">Transmembrane helix</keyword>
<dbReference type="EMBL" id="OVEO01000004">
    <property type="protein sequence ID" value="SPQ95390.1"/>
    <property type="molecule type" value="Genomic_DNA"/>
</dbReference>
<keyword evidence="2" id="KW-0496">Mitochondrion</keyword>
<organism evidence="2 3">
    <name type="scientific">Plasmodiophora brassicae</name>
    <name type="common">Clubroot disease agent</name>
    <dbReference type="NCBI Taxonomy" id="37360"/>
    <lineage>
        <taxon>Eukaryota</taxon>
        <taxon>Sar</taxon>
        <taxon>Rhizaria</taxon>
        <taxon>Endomyxa</taxon>
        <taxon>Phytomyxea</taxon>
        <taxon>Plasmodiophorida</taxon>
        <taxon>Plasmodiophoridae</taxon>
        <taxon>Plasmodiophora</taxon>
    </lineage>
</organism>
<geneLocation type="mitochondrion" evidence="2"/>
<keyword evidence="1" id="KW-0472">Membrane</keyword>
<sequence length="147" mass="16023">MSTSEQKRDDCSLTCLLAVGVFSLLKVLGLVIVSIALFQALRKVIDEFLTVFCMVLLPLMLFEIIFAVCALHAFNKRSPTACLTCFVLAIIVLFFSGAFVFLLVVTTNNMAVSATFTGVFLYHACVAVLAWRAYRVVSGNASATLPK</sequence>
<proteinExistence type="predicted"/>
<feature type="transmembrane region" description="Helical" evidence="1">
    <location>
        <begin position="81"/>
        <end position="104"/>
    </location>
</feature>
<evidence type="ECO:0000256" key="1">
    <source>
        <dbReference type="SAM" id="Phobius"/>
    </source>
</evidence>
<feature type="transmembrane region" description="Helical" evidence="1">
    <location>
        <begin position="12"/>
        <end position="37"/>
    </location>
</feature>
<evidence type="ECO:0000313" key="3">
    <source>
        <dbReference type="Proteomes" id="UP000290189"/>
    </source>
</evidence>
<protein>
    <submittedName>
        <fullName evidence="2">Uncharacterized protein</fullName>
    </submittedName>
</protein>
<gene>
    <name evidence="2" type="ORF">PLBR_LOCUS2605</name>
</gene>
<reference evidence="2 3" key="1">
    <citation type="submission" date="2018-03" db="EMBL/GenBank/DDBJ databases">
        <authorList>
            <person name="Fogelqvist J."/>
        </authorList>
    </citation>
    <scope>NUCLEOTIDE SEQUENCE [LARGE SCALE GENOMIC DNA]</scope>
</reference>
<dbReference type="Proteomes" id="UP000290189">
    <property type="component" value="Unassembled WGS sequence"/>
</dbReference>
<feature type="transmembrane region" description="Helical" evidence="1">
    <location>
        <begin position="49"/>
        <end position="74"/>
    </location>
</feature>
<keyword evidence="1" id="KW-0812">Transmembrane</keyword>
<evidence type="ECO:0000313" key="2">
    <source>
        <dbReference type="EMBL" id="SPQ95390.1"/>
    </source>
</evidence>
<dbReference type="AlphaFoldDB" id="A0A3P3Y5X8"/>